<evidence type="ECO:0000259" key="3">
    <source>
        <dbReference type="Pfam" id="PF01764"/>
    </source>
</evidence>
<protein>
    <recommendedName>
        <fullName evidence="3">Fungal lipase-type domain-containing protein</fullName>
    </recommendedName>
</protein>
<dbReference type="SUPFAM" id="SSF53474">
    <property type="entry name" value="alpha/beta-Hydrolases"/>
    <property type="match status" value="1"/>
</dbReference>
<sequence length="344" mass="37291">HSLGGAIVALLTLKLQHILPGVKCVAYAPPPCVCGRLSAISRDLVETIVHADDIVPRASVANISRVVQRLAALPEWQGAAAADMRHMLQRYVVELGTPRVRGQQAFPRLQGGDADTEVELHVDEAAEVVQLRLAPRRQKGPTGVIHPSSFQPSAPAQGSCGGTGVPLTGESADVAASPDDTNDDHDLGKGSVVVLVRLRVGCPPSWDPLEEEEEEEEDVDRVHVLLQAVPDAEQDEAPELYIPGKVLYMHKWRGVYRCAAVASDCPTLTRRGEHLYLITILLRRFTSVEQGLSTIRLEEARFASETPHSFETVLNNTPYSKECGVSLAKQASSRLMVLSPCSTL</sequence>
<keyword evidence="2" id="KW-0732">Signal</keyword>
<dbReference type="Gene3D" id="3.40.50.1820">
    <property type="entry name" value="alpha/beta hydrolase"/>
    <property type="match status" value="1"/>
</dbReference>
<accession>A0AAE0KRD4</accession>
<evidence type="ECO:0000313" key="5">
    <source>
        <dbReference type="Proteomes" id="UP001190700"/>
    </source>
</evidence>
<organism evidence="4 5">
    <name type="scientific">Cymbomonas tetramitiformis</name>
    <dbReference type="NCBI Taxonomy" id="36881"/>
    <lineage>
        <taxon>Eukaryota</taxon>
        <taxon>Viridiplantae</taxon>
        <taxon>Chlorophyta</taxon>
        <taxon>Pyramimonadophyceae</taxon>
        <taxon>Pyramimonadales</taxon>
        <taxon>Pyramimonadaceae</taxon>
        <taxon>Cymbomonas</taxon>
    </lineage>
</organism>
<dbReference type="EMBL" id="LGRX02019967">
    <property type="protein sequence ID" value="KAK3257927.1"/>
    <property type="molecule type" value="Genomic_DNA"/>
</dbReference>
<reference evidence="4 5" key="1">
    <citation type="journal article" date="2015" name="Genome Biol. Evol.">
        <title>Comparative Genomics of a Bacterivorous Green Alga Reveals Evolutionary Causalities and Consequences of Phago-Mixotrophic Mode of Nutrition.</title>
        <authorList>
            <person name="Burns J.A."/>
            <person name="Paasch A."/>
            <person name="Narechania A."/>
            <person name="Kim E."/>
        </authorList>
    </citation>
    <scope>NUCLEOTIDE SEQUENCE [LARGE SCALE GENOMIC DNA]</scope>
    <source>
        <strain evidence="4 5">PLY_AMNH</strain>
    </source>
</reference>
<keyword evidence="5" id="KW-1185">Reference proteome</keyword>
<comment type="caution">
    <text evidence="4">The sequence shown here is derived from an EMBL/GenBank/DDBJ whole genome shotgun (WGS) entry which is preliminary data.</text>
</comment>
<feature type="non-terminal residue" evidence="4">
    <location>
        <position position="1"/>
    </location>
</feature>
<name>A0AAE0KRD4_9CHLO</name>
<dbReference type="AlphaFoldDB" id="A0AAE0KRD4"/>
<feature type="signal peptide" evidence="2">
    <location>
        <begin position="1"/>
        <end position="24"/>
    </location>
</feature>
<dbReference type="InterPro" id="IPR002921">
    <property type="entry name" value="Fungal_lipase-type"/>
</dbReference>
<feature type="region of interest" description="Disordered" evidence="1">
    <location>
        <begin position="140"/>
        <end position="187"/>
    </location>
</feature>
<evidence type="ECO:0000256" key="2">
    <source>
        <dbReference type="SAM" id="SignalP"/>
    </source>
</evidence>
<evidence type="ECO:0000256" key="1">
    <source>
        <dbReference type="SAM" id="MobiDB-lite"/>
    </source>
</evidence>
<dbReference type="InterPro" id="IPR029058">
    <property type="entry name" value="AB_hydrolase_fold"/>
</dbReference>
<feature type="non-terminal residue" evidence="4">
    <location>
        <position position="344"/>
    </location>
</feature>
<dbReference type="PANTHER" id="PTHR46023:SF6">
    <property type="entry name" value="LIPASE CLASS 3 FAMILY PROTEIN"/>
    <property type="match status" value="1"/>
</dbReference>
<proteinExistence type="predicted"/>
<dbReference type="CDD" id="cd00741">
    <property type="entry name" value="Lipase"/>
    <property type="match status" value="1"/>
</dbReference>
<dbReference type="Pfam" id="PF01764">
    <property type="entry name" value="Lipase_3"/>
    <property type="match status" value="1"/>
</dbReference>
<gene>
    <name evidence="4" type="ORF">CYMTET_33003</name>
</gene>
<feature type="chain" id="PRO_5041926206" description="Fungal lipase-type domain-containing protein" evidence="2">
    <location>
        <begin position="25"/>
        <end position="344"/>
    </location>
</feature>
<feature type="domain" description="Fungal lipase-type" evidence="3">
    <location>
        <begin position="1"/>
        <end position="60"/>
    </location>
</feature>
<dbReference type="PANTHER" id="PTHR46023">
    <property type="entry name" value="LIPASE CLASS 3 PROTEIN-LIKE"/>
    <property type="match status" value="1"/>
</dbReference>
<dbReference type="GO" id="GO:0006629">
    <property type="term" value="P:lipid metabolic process"/>
    <property type="evidence" value="ECO:0007669"/>
    <property type="project" value="InterPro"/>
</dbReference>
<dbReference type="Proteomes" id="UP001190700">
    <property type="component" value="Unassembled WGS sequence"/>
</dbReference>
<evidence type="ECO:0000313" key="4">
    <source>
        <dbReference type="EMBL" id="KAK3257927.1"/>
    </source>
</evidence>